<dbReference type="Pfam" id="PF05258">
    <property type="entry name" value="DciA"/>
    <property type="match status" value="1"/>
</dbReference>
<evidence type="ECO:0000313" key="1">
    <source>
        <dbReference type="EMBL" id="TGN20324.1"/>
    </source>
</evidence>
<protein>
    <submittedName>
        <fullName evidence="1">DUF721 domain-containing protein</fullName>
    </submittedName>
</protein>
<dbReference type="OrthoDB" id="335729at2"/>
<dbReference type="PANTHER" id="PTHR36456:SF1">
    <property type="entry name" value="UPF0232 PROTEIN SCO3875"/>
    <property type="match status" value="1"/>
</dbReference>
<proteinExistence type="predicted"/>
<accession>A0A4R9M0S3</accession>
<evidence type="ECO:0000313" key="2">
    <source>
        <dbReference type="Proteomes" id="UP000298058"/>
    </source>
</evidence>
<organism evidence="1 2">
    <name type="scientific">Leptospira idonii</name>
    <dbReference type="NCBI Taxonomy" id="1193500"/>
    <lineage>
        <taxon>Bacteria</taxon>
        <taxon>Pseudomonadati</taxon>
        <taxon>Spirochaetota</taxon>
        <taxon>Spirochaetia</taxon>
        <taxon>Leptospirales</taxon>
        <taxon>Leptospiraceae</taxon>
        <taxon>Leptospira</taxon>
    </lineage>
</organism>
<sequence length="104" mass="12125">MKKIDISELFQSLEKLGMSREELFQDQSLKIIQREWKNLVGDFFADQSFPDSLKEGRLVVICKHSLISQEMEFQKQEILRKIASKNVPNTISKIVLKTGIIPRF</sequence>
<dbReference type="AlphaFoldDB" id="A0A4R9M0S3"/>
<dbReference type="Proteomes" id="UP000298058">
    <property type="component" value="Unassembled WGS sequence"/>
</dbReference>
<reference evidence="1" key="1">
    <citation type="journal article" date="2019" name="PLoS Negl. Trop. Dis.">
        <title>Revisiting the worldwide diversity of Leptospira species in the environment.</title>
        <authorList>
            <person name="Vincent A.T."/>
            <person name="Schiettekatte O."/>
            <person name="Bourhy P."/>
            <person name="Veyrier F.J."/>
            <person name="Picardeau M."/>
        </authorList>
    </citation>
    <scope>NUCLEOTIDE SEQUENCE [LARGE SCALE GENOMIC DNA]</scope>
    <source>
        <strain evidence="1">201300427</strain>
    </source>
</reference>
<name>A0A4R9M0S3_9LEPT</name>
<comment type="caution">
    <text evidence="1">The sequence shown here is derived from an EMBL/GenBank/DDBJ whole genome shotgun (WGS) entry which is preliminary data.</text>
</comment>
<dbReference type="PANTHER" id="PTHR36456">
    <property type="entry name" value="UPF0232 PROTEIN SCO3875"/>
    <property type="match status" value="1"/>
</dbReference>
<dbReference type="InterPro" id="IPR007922">
    <property type="entry name" value="DciA-like"/>
</dbReference>
<keyword evidence="2" id="KW-1185">Reference proteome</keyword>
<gene>
    <name evidence="1" type="ORF">EHS15_03685</name>
</gene>
<dbReference type="EMBL" id="RQHW01000013">
    <property type="protein sequence ID" value="TGN20324.1"/>
    <property type="molecule type" value="Genomic_DNA"/>
</dbReference>
<dbReference type="RefSeq" id="WP_135759189.1">
    <property type="nucleotide sequence ID" value="NZ_RQHW01000013.1"/>
</dbReference>